<dbReference type="CDD" id="cd17323">
    <property type="entry name" value="MFS_Tpo1_MDR_like"/>
    <property type="match status" value="1"/>
</dbReference>
<feature type="transmembrane region" description="Helical" evidence="6">
    <location>
        <begin position="89"/>
        <end position="106"/>
    </location>
</feature>
<dbReference type="AlphaFoldDB" id="A0A2J5HRX7"/>
<evidence type="ECO:0000256" key="4">
    <source>
        <dbReference type="ARBA" id="ARBA00022989"/>
    </source>
</evidence>
<feature type="transmembrane region" description="Helical" evidence="6">
    <location>
        <begin position="522"/>
        <end position="540"/>
    </location>
</feature>
<comment type="subcellular location">
    <subcellularLocation>
        <location evidence="1">Cell membrane</location>
        <topology evidence="1">Multi-pass membrane protein</topology>
    </subcellularLocation>
</comment>
<proteinExistence type="inferred from homology"/>
<dbReference type="InterPro" id="IPR036259">
    <property type="entry name" value="MFS_trans_sf"/>
</dbReference>
<dbReference type="PANTHER" id="PTHR23502:SF134">
    <property type="entry name" value="MAJOR FACILITATOR SUPERFAMILY (MFS) PROFILE DOMAIN-CONTAINING PROTEIN-RELATED"/>
    <property type="match status" value="1"/>
</dbReference>
<comment type="similarity">
    <text evidence="2">Belongs to the major facilitator superfamily.</text>
</comment>
<name>A0A2J5HRX7_9EURO</name>
<dbReference type="FunFam" id="1.20.1250.20:FF:000082">
    <property type="entry name" value="MFS multidrug transporter, putative"/>
    <property type="match status" value="1"/>
</dbReference>
<dbReference type="InterPro" id="IPR011701">
    <property type="entry name" value="MFS"/>
</dbReference>
<sequence>MGSDETGTHTSDHGSTETIRVPMAQCLNTTEKQYDSTPHEITYLYLEMETILPTPLITSPPGPGQLAAPEPPDLKKYTSPFLWPKWRKTLMTLISCTVTALAGYAAGEVSPASHELTAKWGITPVVYNLGITLFCVGFALAPMVLAPFSEINGRRPIFIASGVLFTACIIACGGTHHFAGLLVARFFQGVGGSTFSTMVGGVISDIYHAEDRNTPMALFSGGALFGTGLAPLLSSIIVHHTSWRWVYYSHAIVSAVFVVIIYFFFSETRGSVLLSRKAKTLNKYYEALEKAGHVGVIMSDQYEGMGDEAHGKVRRIRWKVKSDEQRASLGQMISISCYRPFRMLITEPVVFFFSLWVAFSWAVLYLQFSSIPLVFSTNHGFNIEQTGAVFTAMCVGVILITVISIYQDSVVAKYISLPDTPERRLYFVCVEAVLMPAGLFWFGWTSFPSVHWIVPSIAVGCATMGIFAVYLAVFNYLADTYHRYASSAIAAQSCCRNLLGGIFPLVANAMFTNLGYPAASSLLGGIGAALTLVPWVLVFFGPRIRANSKLASELAH</sequence>
<evidence type="ECO:0000256" key="2">
    <source>
        <dbReference type="ARBA" id="ARBA00008335"/>
    </source>
</evidence>
<feature type="transmembrane region" description="Helical" evidence="6">
    <location>
        <begin position="216"/>
        <end position="239"/>
    </location>
</feature>
<feature type="transmembrane region" description="Helical" evidence="6">
    <location>
        <begin position="388"/>
        <end position="405"/>
    </location>
</feature>
<protein>
    <submittedName>
        <fullName evidence="8">Putative MFS multidrug transporter</fullName>
    </submittedName>
</protein>
<evidence type="ECO:0000259" key="7">
    <source>
        <dbReference type="PROSITE" id="PS50850"/>
    </source>
</evidence>
<reference evidence="9" key="1">
    <citation type="submission" date="2017-12" db="EMBL/GenBank/DDBJ databases">
        <authorList>
            <consortium name="DOE Joint Genome Institute"/>
            <person name="Mondo S.J."/>
            <person name="Kjaerbolling I."/>
            <person name="Vesth T.C."/>
            <person name="Frisvad J.C."/>
            <person name="Nybo J.L."/>
            <person name="Theobald S."/>
            <person name="Kuo A."/>
            <person name="Bowyer P."/>
            <person name="Matsuda Y."/>
            <person name="Lyhne E.K."/>
            <person name="Kogle M.E."/>
            <person name="Clum A."/>
            <person name="Lipzen A."/>
            <person name="Salamov A."/>
            <person name="Ngan C.Y."/>
            <person name="Daum C."/>
            <person name="Chiniquy J."/>
            <person name="Barry K."/>
            <person name="LaButti K."/>
            <person name="Haridas S."/>
            <person name="Simmons B.A."/>
            <person name="Magnuson J.K."/>
            <person name="Mortensen U.H."/>
            <person name="Larsen T.O."/>
            <person name="Grigoriev I.V."/>
            <person name="Baker S.E."/>
            <person name="Andersen M.R."/>
            <person name="Nordberg H.P."/>
            <person name="Cantor M.N."/>
            <person name="Hua S.X."/>
        </authorList>
    </citation>
    <scope>NUCLEOTIDE SEQUENCE [LARGE SCALE GENOMIC DNA]</scope>
    <source>
        <strain evidence="9">IBT 19404</strain>
    </source>
</reference>
<keyword evidence="3 6" id="KW-0812">Transmembrane</keyword>
<organism evidence="8 9">
    <name type="scientific">Aspergillus taichungensis</name>
    <dbReference type="NCBI Taxonomy" id="482145"/>
    <lineage>
        <taxon>Eukaryota</taxon>
        <taxon>Fungi</taxon>
        <taxon>Dikarya</taxon>
        <taxon>Ascomycota</taxon>
        <taxon>Pezizomycotina</taxon>
        <taxon>Eurotiomycetes</taxon>
        <taxon>Eurotiomycetidae</taxon>
        <taxon>Eurotiales</taxon>
        <taxon>Aspergillaceae</taxon>
        <taxon>Aspergillus</taxon>
        <taxon>Aspergillus subgen. Circumdati</taxon>
    </lineage>
</organism>
<keyword evidence="4 6" id="KW-1133">Transmembrane helix</keyword>
<feature type="transmembrane region" description="Helical" evidence="6">
    <location>
        <begin position="245"/>
        <end position="265"/>
    </location>
</feature>
<dbReference type="GO" id="GO:0022857">
    <property type="term" value="F:transmembrane transporter activity"/>
    <property type="evidence" value="ECO:0007669"/>
    <property type="project" value="InterPro"/>
</dbReference>
<dbReference type="Proteomes" id="UP000235023">
    <property type="component" value="Unassembled WGS sequence"/>
</dbReference>
<evidence type="ECO:0000256" key="1">
    <source>
        <dbReference type="ARBA" id="ARBA00004651"/>
    </source>
</evidence>
<dbReference type="GO" id="GO:0005886">
    <property type="term" value="C:plasma membrane"/>
    <property type="evidence" value="ECO:0007669"/>
    <property type="project" value="UniProtKB-SubCell"/>
</dbReference>
<keyword evidence="5 6" id="KW-0472">Membrane</keyword>
<evidence type="ECO:0000313" key="9">
    <source>
        <dbReference type="Proteomes" id="UP000235023"/>
    </source>
</evidence>
<evidence type="ECO:0000256" key="5">
    <source>
        <dbReference type="ARBA" id="ARBA00023136"/>
    </source>
</evidence>
<feature type="transmembrane region" description="Helical" evidence="6">
    <location>
        <begin position="185"/>
        <end position="204"/>
    </location>
</feature>
<dbReference type="Pfam" id="PF07690">
    <property type="entry name" value="MFS_1"/>
    <property type="match status" value="1"/>
</dbReference>
<dbReference type="OrthoDB" id="6770063at2759"/>
<feature type="transmembrane region" description="Helical" evidence="6">
    <location>
        <begin position="126"/>
        <end position="145"/>
    </location>
</feature>
<evidence type="ECO:0000256" key="6">
    <source>
        <dbReference type="SAM" id="Phobius"/>
    </source>
</evidence>
<evidence type="ECO:0000256" key="3">
    <source>
        <dbReference type="ARBA" id="ARBA00022692"/>
    </source>
</evidence>
<feature type="transmembrane region" description="Helical" evidence="6">
    <location>
        <begin position="349"/>
        <end position="368"/>
    </location>
</feature>
<keyword evidence="9" id="KW-1185">Reference proteome</keyword>
<feature type="domain" description="Major facilitator superfamily (MFS) profile" evidence="7">
    <location>
        <begin position="91"/>
        <end position="545"/>
    </location>
</feature>
<dbReference type="FunFam" id="1.20.1720.10:FF:000061">
    <property type="entry name" value="Uncharacterized protein"/>
    <property type="match status" value="1"/>
</dbReference>
<feature type="transmembrane region" description="Helical" evidence="6">
    <location>
        <begin position="498"/>
        <end position="516"/>
    </location>
</feature>
<dbReference type="PANTHER" id="PTHR23502">
    <property type="entry name" value="MAJOR FACILITATOR SUPERFAMILY"/>
    <property type="match status" value="1"/>
</dbReference>
<dbReference type="InterPro" id="IPR020846">
    <property type="entry name" value="MFS_dom"/>
</dbReference>
<dbReference type="Gene3D" id="1.20.1250.20">
    <property type="entry name" value="MFS general substrate transporter like domains"/>
    <property type="match status" value="1"/>
</dbReference>
<accession>A0A2J5HRX7</accession>
<feature type="transmembrane region" description="Helical" evidence="6">
    <location>
        <begin position="450"/>
        <end position="477"/>
    </location>
</feature>
<gene>
    <name evidence="8" type="ORF">BDW42DRAFT_118906</name>
</gene>
<evidence type="ECO:0000313" key="8">
    <source>
        <dbReference type="EMBL" id="PLN79967.1"/>
    </source>
</evidence>
<feature type="transmembrane region" description="Helical" evidence="6">
    <location>
        <begin position="157"/>
        <end position="179"/>
    </location>
</feature>
<dbReference type="EMBL" id="KZ559553">
    <property type="protein sequence ID" value="PLN79967.1"/>
    <property type="molecule type" value="Genomic_DNA"/>
</dbReference>
<dbReference type="PROSITE" id="PS50850">
    <property type="entry name" value="MFS"/>
    <property type="match status" value="1"/>
</dbReference>
<feature type="transmembrane region" description="Helical" evidence="6">
    <location>
        <begin position="425"/>
        <end position="444"/>
    </location>
</feature>
<dbReference type="SUPFAM" id="SSF103473">
    <property type="entry name" value="MFS general substrate transporter"/>
    <property type="match status" value="1"/>
</dbReference>